<feature type="transmembrane region" description="Helical" evidence="10">
    <location>
        <begin position="738"/>
        <end position="761"/>
    </location>
</feature>
<proteinExistence type="predicted"/>
<dbReference type="Pfam" id="PF00003">
    <property type="entry name" value="7tm_3"/>
    <property type="match status" value="1"/>
</dbReference>
<feature type="compositionally biased region" description="Polar residues" evidence="9">
    <location>
        <begin position="1191"/>
        <end position="1200"/>
    </location>
</feature>
<dbReference type="Pfam" id="PF01094">
    <property type="entry name" value="ANF_receptor"/>
    <property type="match status" value="1"/>
</dbReference>
<dbReference type="InterPro" id="IPR002455">
    <property type="entry name" value="GPCR3_GABA-B"/>
</dbReference>
<feature type="transmembrane region" description="Helical" evidence="10">
    <location>
        <begin position="595"/>
        <end position="616"/>
    </location>
</feature>
<feature type="signal peptide" evidence="11">
    <location>
        <begin position="1"/>
        <end position="31"/>
    </location>
</feature>
<feature type="compositionally biased region" description="Basic residues" evidence="9">
    <location>
        <begin position="995"/>
        <end position="1013"/>
    </location>
</feature>
<keyword evidence="8" id="KW-0807">Transducer</keyword>
<accession>A0A7M5VET0</accession>
<keyword evidence="2 10" id="KW-0812">Transmembrane</keyword>
<dbReference type="SUPFAM" id="SSF53822">
    <property type="entry name" value="Periplasmic binding protein-like I"/>
    <property type="match status" value="1"/>
</dbReference>
<dbReference type="InterPro" id="IPR001828">
    <property type="entry name" value="ANF_lig-bd_rcpt"/>
</dbReference>
<keyword evidence="6" id="KW-0675">Receptor</keyword>
<evidence type="ECO:0000256" key="2">
    <source>
        <dbReference type="ARBA" id="ARBA00022692"/>
    </source>
</evidence>
<feature type="compositionally biased region" description="Polar residues" evidence="9">
    <location>
        <begin position="1277"/>
        <end position="1314"/>
    </location>
</feature>
<feature type="compositionally biased region" description="Polar residues" evidence="9">
    <location>
        <begin position="1135"/>
        <end position="1144"/>
    </location>
</feature>
<feature type="region of interest" description="Disordered" evidence="9">
    <location>
        <begin position="1109"/>
        <end position="1314"/>
    </location>
</feature>
<keyword evidence="4" id="KW-0297">G-protein coupled receptor</keyword>
<dbReference type="GO" id="GO:0007214">
    <property type="term" value="P:gamma-aminobutyric acid signaling pathway"/>
    <property type="evidence" value="ECO:0007669"/>
    <property type="project" value="TreeGrafter"/>
</dbReference>
<dbReference type="InterPro" id="IPR028082">
    <property type="entry name" value="Peripla_BP_I"/>
</dbReference>
<feature type="transmembrane region" description="Helical" evidence="10">
    <location>
        <begin position="811"/>
        <end position="830"/>
    </location>
</feature>
<evidence type="ECO:0000259" key="12">
    <source>
        <dbReference type="PROSITE" id="PS50259"/>
    </source>
</evidence>
<dbReference type="GO" id="GO:0004965">
    <property type="term" value="F:G protein-coupled GABA receptor activity"/>
    <property type="evidence" value="ECO:0007669"/>
    <property type="project" value="InterPro"/>
</dbReference>
<keyword evidence="5 10" id="KW-0472">Membrane</keyword>
<feature type="transmembrane region" description="Helical" evidence="10">
    <location>
        <begin position="561"/>
        <end position="583"/>
    </location>
</feature>
<evidence type="ECO:0000256" key="8">
    <source>
        <dbReference type="ARBA" id="ARBA00023224"/>
    </source>
</evidence>
<dbReference type="InterPro" id="IPR017978">
    <property type="entry name" value="GPCR_3_C"/>
</dbReference>
<keyword evidence="14" id="KW-1185">Reference proteome</keyword>
<dbReference type="PANTHER" id="PTHR10519:SF20">
    <property type="entry name" value="G-PROTEIN COUPLED RECEPTOR 156-RELATED"/>
    <property type="match status" value="1"/>
</dbReference>
<name>A0A7M5VET0_9CNID</name>
<feature type="compositionally biased region" description="Polar residues" evidence="9">
    <location>
        <begin position="1109"/>
        <end position="1128"/>
    </location>
</feature>
<evidence type="ECO:0000256" key="11">
    <source>
        <dbReference type="SAM" id="SignalP"/>
    </source>
</evidence>
<evidence type="ECO:0000256" key="3">
    <source>
        <dbReference type="ARBA" id="ARBA00022989"/>
    </source>
</evidence>
<keyword evidence="7" id="KW-0325">Glycoprotein</keyword>
<evidence type="ECO:0000256" key="7">
    <source>
        <dbReference type="ARBA" id="ARBA00023180"/>
    </source>
</evidence>
<organism evidence="13 14">
    <name type="scientific">Clytia hemisphaerica</name>
    <dbReference type="NCBI Taxonomy" id="252671"/>
    <lineage>
        <taxon>Eukaryota</taxon>
        <taxon>Metazoa</taxon>
        <taxon>Cnidaria</taxon>
        <taxon>Hydrozoa</taxon>
        <taxon>Hydroidolina</taxon>
        <taxon>Leptothecata</taxon>
        <taxon>Obeliida</taxon>
        <taxon>Clytiidae</taxon>
        <taxon>Clytia</taxon>
    </lineage>
</organism>
<keyword evidence="11" id="KW-0732">Signal</keyword>
<feature type="transmembrane region" description="Helical" evidence="10">
    <location>
        <begin position="636"/>
        <end position="656"/>
    </location>
</feature>
<evidence type="ECO:0000313" key="13">
    <source>
        <dbReference type="EnsemblMetazoa" id="CLYHEMP011999.4"/>
    </source>
</evidence>
<comment type="subcellular location">
    <subcellularLocation>
        <location evidence="1">Membrane</location>
        <topology evidence="1">Multi-pass membrane protein</topology>
    </subcellularLocation>
</comment>
<feature type="compositionally biased region" description="Low complexity" evidence="9">
    <location>
        <begin position="1150"/>
        <end position="1176"/>
    </location>
</feature>
<keyword evidence="3 10" id="KW-1133">Transmembrane helix</keyword>
<dbReference type="OrthoDB" id="5989897at2759"/>
<evidence type="ECO:0000256" key="4">
    <source>
        <dbReference type="ARBA" id="ARBA00023040"/>
    </source>
</evidence>
<evidence type="ECO:0000256" key="5">
    <source>
        <dbReference type="ARBA" id="ARBA00023136"/>
    </source>
</evidence>
<dbReference type="GO" id="GO:0038039">
    <property type="term" value="C:G protein-coupled receptor heterodimeric complex"/>
    <property type="evidence" value="ECO:0007669"/>
    <property type="project" value="TreeGrafter"/>
</dbReference>
<feature type="transmembrane region" description="Helical" evidence="10">
    <location>
        <begin position="773"/>
        <end position="799"/>
    </location>
</feature>
<dbReference type="EnsemblMetazoa" id="CLYHEMT011999.4">
    <property type="protein sequence ID" value="CLYHEMP011999.4"/>
    <property type="gene ID" value="CLYHEMG011999"/>
</dbReference>
<dbReference type="PROSITE" id="PS50259">
    <property type="entry name" value="G_PROTEIN_RECEP_F3_4"/>
    <property type="match status" value="1"/>
</dbReference>
<evidence type="ECO:0000256" key="1">
    <source>
        <dbReference type="ARBA" id="ARBA00004141"/>
    </source>
</evidence>
<evidence type="ECO:0000313" key="14">
    <source>
        <dbReference type="Proteomes" id="UP000594262"/>
    </source>
</evidence>
<feature type="domain" description="G-protein coupled receptors family 3 profile" evidence="12">
    <location>
        <begin position="559"/>
        <end position="815"/>
    </location>
</feature>
<dbReference type="PRINTS" id="PR01176">
    <property type="entry name" value="GABABRECEPTR"/>
</dbReference>
<reference evidence="13" key="1">
    <citation type="submission" date="2021-01" db="UniProtKB">
        <authorList>
            <consortium name="EnsemblMetazoa"/>
        </authorList>
    </citation>
    <scope>IDENTIFICATION</scope>
</reference>
<feature type="transmembrane region" description="Helical" evidence="10">
    <location>
        <begin position="677"/>
        <end position="697"/>
    </location>
</feature>
<evidence type="ECO:0000256" key="9">
    <source>
        <dbReference type="SAM" id="MobiDB-lite"/>
    </source>
</evidence>
<sequence length="1314" mass="147730">MSKTQPIYPTIAHTVFLLLFTFTFLINTTDAQICQQPSTTTTKNDFSFCCCRTIEEKFINENHTDLHVFYTVSTWTVWKNITGRNETIFDQNKDHHCFTETSISSPIINITTECHCTNIYDDLSSHRTNIQFTCPKPKIVIGAFLDLNSTSGIEMKKSAELAIEEINKDPLYFPKYQVVLDTSGNSTNKDLHNFASHILLNHLEKKPPPVFFLGPENNLLAKTVASVSGLESKNILQFSVGTDDLYLSHERHVYPNFYRVNPSRYHYNRARVEIVKHYKWLNVALIYSSDAYHFQMNALLRQMLISNNINVVYEEAFHTDPTTTINSIKENGVKVILGSYSAVYASQVFCQIYCLEMFSPRYVWLMTDSFTPSATSVCSADKVACAMKNHFFLSTKELPDNGLPHIAVQNNQVSFDNTFKGLMAPLIYQPNNNTLAKYTYDAVWTMFDILKRAKPTLETLKVNLDRIFYGDTPARNLLSALVKTTDFNGITGRIRFDATGNRYNDVNISQSLTGNNLNGIGVFETEHSVLRLGSVHWLGWRPHRDMATIKTYRLLSYSVHWAMFILAWIGVAIALVFLIYVLVRRKREYVRNTYWQINLMVIFGSVFVYASLIFFVTEPESNIFGASGNDICLLRVVLFCLGLAFIIGALFSKLYLAYRVLRKNWFILIDKSRKRMFLWWFLVVLFTGLILLVWFLVSPFVMAEKVMEKREEIHCTMMTIDFDPFIEEYIYINICKGFSYPFAFAIVWFAALLVTATYLYYKTRHLFISNLSDVWHCGLCVLIIDLFIVAGLICAFLLADYPDLFGQVVGTLLWLCVTLVLIILFLHLLLNDDCGFCGRFKRLFKRLCCCVCCPTCCKKRCGDDNDTDEDYLSQQEDIYMYQQYHHRLPPNISSSNASSAGQASLNDINLDGGSLTKVDSAKNKKLAKKKKKKSGCCGNCGNKNGSGDDNDDDYDDGNSDSLLSRLFFGPKEARKGRHSNKNNNNGDESVGVGGKSRRHRIVRRRWKKKKRHIAVQTDSSGKKGEKYSDGIPQSTDIGDGLTVVDLDSADDTGAKKSWATSGKGPLKIYDKKPDWSHVKSHLKLQGVISTWKRPDQRQFASAGDIQALQKMQDTTSGSTEKSPSTLSPDSYLFAASSSTPGGNKTKTDASELSSSSLSVKNSGSPNGSPNASSRRNTGFNIPTYKHDYSHVKSSVNSGLSPGQVRRMSKRPGTDERRGSRNIQNRLLTNTNSQENKTPSQVRKNKVGPSVSAPASPVEVQVTPPSSGTPAIRIVNGPGSSPTPEQPNKQFLSKTTSGADGKQITTTIANSESSL</sequence>
<dbReference type="Proteomes" id="UP000594262">
    <property type="component" value="Unplaced"/>
</dbReference>
<feature type="region of interest" description="Disordered" evidence="9">
    <location>
        <begin position="972"/>
        <end position="1039"/>
    </location>
</feature>
<dbReference type="Gene3D" id="3.40.50.2300">
    <property type="match status" value="2"/>
</dbReference>
<protein>
    <recommendedName>
        <fullName evidence="12">G-protein coupled receptors family 3 profile domain-containing protein</fullName>
    </recommendedName>
</protein>
<dbReference type="PANTHER" id="PTHR10519">
    <property type="entry name" value="GABA-B RECEPTOR"/>
    <property type="match status" value="1"/>
</dbReference>
<evidence type="ECO:0000256" key="10">
    <source>
        <dbReference type="SAM" id="Phobius"/>
    </source>
</evidence>
<feature type="chain" id="PRO_5029757563" description="G-protein coupled receptors family 3 profile domain-containing protein" evidence="11">
    <location>
        <begin position="32"/>
        <end position="1314"/>
    </location>
</feature>
<feature type="compositionally biased region" description="Polar residues" evidence="9">
    <location>
        <begin position="1220"/>
        <end position="1241"/>
    </location>
</feature>
<evidence type="ECO:0000256" key="6">
    <source>
        <dbReference type="ARBA" id="ARBA00023170"/>
    </source>
</evidence>